<dbReference type="InterPro" id="IPR001816">
    <property type="entry name" value="Transl_elong_EFTs/EF1B"/>
</dbReference>
<dbReference type="NCBIfam" id="TIGR00116">
    <property type="entry name" value="tsf"/>
    <property type="match status" value="1"/>
</dbReference>
<organism evidence="9 10">
    <name type="scientific">Tectimicrobiota bacterium</name>
    <dbReference type="NCBI Taxonomy" id="2528274"/>
    <lineage>
        <taxon>Bacteria</taxon>
        <taxon>Pseudomonadati</taxon>
        <taxon>Nitrospinota/Tectimicrobiota group</taxon>
        <taxon>Candidatus Tectimicrobiota</taxon>
    </lineage>
</organism>
<dbReference type="SUPFAM" id="SSF46934">
    <property type="entry name" value="UBA-like"/>
    <property type="match status" value="1"/>
</dbReference>
<keyword evidence="5" id="KW-0963">Cytoplasm</keyword>
<comment type="subcellular location">
    <subcellularLocation>
        <location evidence="5 7">Cytoplasm</location>
    </subcellularLocation>
</comment>
<evidence type="ECO:0000256" key="7">
    <source>
        <dbReference type="RuleBase" id="RU000643"/>
    </source>
</evidence>
<evidence type="ECO:0000256" key="6">
    <source>
        <dbReference type="RuleBase" id="RU000642"/>
    </source>
</evidence>
<gene>
    <name evidence="5 9" type="primary">tsf</name>
    <name evidence="9" type="ORF">FJZ47_04930</name>
</gene>
<dbReference type="InterPro" id="IPR018101">
    <property type="entry name" value="Transl_elong_Ts_CS"/>
</dbReference>
<reference evidence="9" key="1">
    <citation type="submission" date="2019-03" db="EMBL/GenBank/DDBJ databases">
        <title>Lake Tanganyika Metagenome-Assembled Genomes (MAGs).</title>
        <authorList>
            <person name="Tran P."/>
        </authorList>
    </citation>
    <scope>NUCLEOTIDE SEQUENCE</scope>
    <source>
        <strain evidence="9">K_DeepCast_65m_m2_066</strain>
    </source>
</reference>
<proteinExistence type="inferred from homology"/>
<dbReference type="Proteomes" id="UP000712673">
    <property type="component" value="Unassembled WGS sequence"/>
</dbReference>
<dbReference type="GO" id="GO:0003746">
    <property type="term" value="F:translation elongation factor activity"/>
    <property type="evidence" value="ECO:0007669"/>
    <property type="project" value="UniProtKB-UniRule"/>
</dbReference>
<dbReference type="Gene3D" id="1.10.286.20">
    <property type="match status" value="1"/>
</dbReference>
<evidence type="ECO:0000259" key="8">
    <source>
        <dbReference type="Pfam" id="PF00889"/>
    </source>
</evidence>
<dbReference type="Gene3D" id="1.10.8.10">
    <property type="entry name" value="DNA helicase RuvA subunit, C-terminal domain"/>
    <property type="match status" value="1"/>
</dbReference>
<dbReference type="CDD" id="cd14275">
    <property type="entry name" value="UBA_EF-Ts"/>
    <property type="match status" value="1"/>
</dbReference>
<dbReference type="PANTHER" id="PTHR11741:SF0">
    <property type="entry name" value="ELONGATION FACTOR TS, MITOCHONDRIAL"/>
    <property type="match status" value="1"/>
</dbReference>
<evidence type="ECO:0000256" key="5">
    <source>
        <dbReference type="HAMAP-Rule" id="MF_00050"/>
    </source>
</evidence>
<dbReference type="InterPro" id="IPR014039">
    <property type="entry name" value="Transl_elong_EFTs/EF1B_dimer"/>
</dbReference>
<dbReference type="InterPro" id="IPR009060">
    <property type="entry name" value="UBA-like_sf"/>
</dbReference>
<evidence type="ECO:0000313" key="10">
    <source>
        <dbReference type="Proteomes" id="UP000712673"/>
    </source>
</evidence>
<sequence length="199" mass="21835">MPITPAMIKELREKTGAGIMDCKEALTASDGAMDGAIDFLRKKGLQTAAKRAARSTQEGVVGSYIHGGGRLGVLVEVNCETDFVARTEDFQELVHDLAMHVAAANPLYLSRDEVPAETVTKEQQIYEEQAKASGRPVQAIPKIVEGRLEKYFQEACLLDQPFVKDPSQSIQDVIQAKIAKTGENITVRRFIRFQLGETG</sequence>
<comment type="similarity">
    <text evidence="1 5 6">Belongs to the EF-Ts family.</text>
</comment>
<dbReference type="PANTHER" id="PTHR11741">
    <property type="entry name" value="ELONGATION FACTOR TS"/>
    <property type="match status" value="1"/>
</dbReference>
<comment type="caution">
    <text evidence="9">The sequence shown here is derived from an EMBL/GenBank/DDBJ whole genome shotgun (WGS) entry which is preliminary data.</text>
</comment>
<dbReference type="PROSITE" id="PS01127">
    <property type="entry name" value="EF_TS_2"/>
    <property type="match status" value="1"/>
</dbReference>
<keyword evidence="3 5" id="KW-0251">Elongation factor</keyword>
<evidence type="ECO:0000256" key="2">
    <source>
        <dbReference type="ARBA" id="ARBA00016956"/>
    </source>
</evidence>
<evidence type="ECO:0000256" key="4">
    <source>
        <dbReference type="ARBA" id="ARBA00022917"/>
    </source>
</evidence>
<dbReference type="Pfam" id="PF00889">
    <property type="entry name" value="EF_TS"/>
    <property type="match status" value="1"/>
</dbReference>
<dbReference type="InterPro" id="IPR036402">
    <property type="entry name" value="EF-Ts_dimer_sf"/>
</dbReference>
<feature type="region of interest" description="Involved in Mg(2+) ion dislocation from EF-Tu" evidence="5">
    <location>
        <begin position="81"/>
        <end position="84"/>
    </location>
</feature>
<dbReference type="HAMAP" id="MF_00050">
    <property type="entry name" value="EF_Ts"/>
    <property type="match status" value="1"/>
</dbReference>
<name>A0A937W0C1_UNCTE</name>
<dbReference type="PROSITE" id="PS01126">
    <property type="entry name" value="EF_TS_1"/>
    <property type="match status" value="1"/>
</dbReference>
<dbReference type="GO" id="GO:0005737">
    <property type="term" value="C:cytoplasm"/>
    <property type="evidence" value="ECO:0007669"/>
    <property type="project" value="UniProtKB-SubCell"/>
</dbReference>
<dbReference type="AlphaFoldDB" id="A0A937W0C1"/>
<protein>
    <recommendedName>
        <fullName evidence="2 5">Elongation factor Ts</fullName>
        <shortName evidence="5">EF-Ts</shortName>
    </recommendedName>
</protein>
<evidence type="ECO:0000256" key="1">
    <source>
        <dbReference type="ARBA" id="ARBA00005532"/>
    </source>
</evidence>
<accession>A0A937W0C1</accession>
<dbReference type="SUPFAM" id="SSF54713">
    <property type="entry name" value="Elongation factor Ts (EF-Ts), dimerisation domain"/>
    <property type="match status" value="1"/>
</dbReference>
<keyword evidence="4 5" id="KW-0648">Protein biosynthesis</keyword>
<dbReference type="FunFam" id="1.10.286.20:FF:000001">
    <property type="entry name" value="Elongation factor Ts"/>
    <property type="match status" value="1"/>
</dbReference>
<evidence type="ECO:0000313" key="9">
    <source>
        <dbReference type="EMBL" id="MBM3223134.1"/>
    </source>
</evidence>
<dbReference type="EMBL" id="VGLS01000098">
    <property type="protein sequence ID" value="MBM3223134.1"/>
    <property type="molecule type" value="Genomic_DNA"/>
</dbReference>
<dbReference type="FunFam" id="1.10.8.10:FF:000001">
    <property type="entry name" value="Elongation factor Ts"/>
    <property type="match status" value="1"/>
</dbReference>
<comment type="function">
    <text evidence="5 6">Associates with the EF-Tu.GDP complex and induces the exchange of GDP to GTP. It remains bound to the aminoacyl-tRNA.EF-Tu.GTP complex up to the GTP hydrolysis stage on the ribosome.</text>
</comment>
<evidence type="ECO:0000256" key="3">
    <source>
        <dbReference type="ARBA" id="ARBA00022768"/>
    </source>
</evidence>
<dbReference type="Gene3D" id="3.30.479.20">
    <property type="entry name" value="Elongation factor Ts, dimerisation domain"/>
    <property type="match status" value="1"/>
</dbReference>
<feature type="domain" description="Translation elongation factor EFTs/EF1B dimerisation" evidence="8">
    <location>
        <begin position="92"/>
        <end position="197"/>
    </location>
</feature>